<dbReference type="PROSITE" id="PS50011">
    <property type="entry name" value="PROTEIN_KINASE_DOM"/>
    <property type="match status" value="1"/>
</dbReference>
<organism evidence="21">
    <name type="scientific">Oryza nivara</name>
    <name type="common">Indian wild rice</name>
    <name type="synonym">Oryza sativa f. spontanea</name>
    <dbReference type="NCBI Taxonomy" id="4536"/>
    <lineage>
        <taxon>Eukaryota</taxon>
        <taxon>Viridiplantae</taxon>
        <taxon>Streptophyta</taxon>
        <taxon>Embryophyta</taxon>
        <taxon>Tracheophyta</taxon>
        <taxon>Spermatophyta</taxon>
        <taxon>Magnoliopsida</taxon>
        <taxon>Liliopsida</taxon>
        <taxon>Poales</taxon>
        <taxon>Poaceae</taxon>
        <taxon>BOP clade</taxon>
        <taxon>Oryzoideae</taxon>
        <taxon>Oryzeae</taxon>
        <taxon>Oryzinae</taxon>
        <taxon>Oryza</taxon>
    </lineage>
</organism>
<dbReference type="InterPro" id="IPR002902">
    <property type="entry name" value="GNK2"/>
</dbReference>
<evidence type="ECO:0000256" key="4">
    <source>
        <dbReference type="ARBA" id="ARBA00022679"/>
    </source>
</evidence>
<comment type="subcellular location">
    <subcellularLocation>
        <location evidence="1">Membrane</location>
        <topology evidence="1">Single-pass membrane protein</topology>
    </subcellularLocation>
</comment>
<dbReference type="SMART" id="SM00220">
    <property type="entry name" value="S_TKc"/>
    <property type="match status" value="1"/>
</dbReference>
<dbReference type="PROSITE" id="PS00108">
    <property type="entry name" value="PROTEIN_KINASE_ST"/>
    <property type="match status" value="1"/>
</dbReference>
<evidence type="ECO:0000256" key="7">
    <source>
        <dbReference type="ARBA" id="ARBA00022737"/>
    </source>
</evidence>
<dbReference type="HOGENOM" id="CLU_000288_35_7_1"/>
<dbReference type="GO" id="GO:0042742">
    <property type="term" value="P:defense response to bacterium"/>
    <property type="evidence" value="ECO:0007669"/>
    <property type="project" value="UniProtKB-ARBA"/>
</dbReference>
<evidence type="ECO:0000259" key="19">
    <source>
        <dbReference type="PROSITE" id="PS50011"/>
    </source>
</evidence>
<keyword evidence="5" id="KW-0812">Transmembrane</keyword>
<evidence type="ECO:0000256" key="11">
    <source>
        <dbReference type="ARBA" id="ARBA00022840"/>
    </source>
</evidence>
<dbReference type="GO" id="GO:0016020">
    <property type="term" value="C:membrane"/>
    <property type="evidence" value="ECO:0007669"/>
    <property type="project" value="UniProtKB-SubCell"/>
</dbReference>
<dbReference type="PROSITE" id="PS51473">
    <property type="entry name" value="GNK2"/>
    <property type="match status" value="2"/>
</dbReference>
<feature type="domain" description="Protein kinase" evidence="19">
    <location>
        <begin position="305"/>
        <end position="586"/>
    </location>
</feature>
<dbReference type="InterPro" id="IPR008271">
    <property type="entry name" value="Ser/Thr_kinase_AS"/>
</dbReference>
<dbReference type="Gene3D" id="1.10.510.10">
    <property type="entry name" value="Transferase(Phosphotransferase) domain 1"/>
    <property type="match status" value="1"/>
</dbReference>
<evidence type="ECO:0000256" key="3">
    <source>
        <dbReference type="ARBA" id="ARBA00022553"/>
    </source>
</evidence>
<reference evidence="21" key="2">
    <citation type="submission" date="2018-04" db="EMBL/GenBank/DDBJ databases">
        <title>OnivRS2 (Oryza nivara Reference Sequence Version 2).</title>
        <authorList>
            <person name="Zhang J."/>
            <person name="Kudrna D."/>
            <person name="Lee S."/>
            <person name="Talag J."/>
            <person name="Rajasekar S."/>
            <person name="Welchert J."/>
            <person name="Hsing Y.-I."/>
            <person name="Wing R.A."/>
        </authorList>
    </citation>
    <scope>NUCLEOTIDE SEQUENCE [LARGE SCALE GENOMIC DNA]</scope>
    <source>
        <strain evidence="21">SL10</strain>
    </source>
</reference>
<evidence type="ECO:0000313" key="21">
    <source>
        <dbReference type="EnsemblPlants" id="ONIVA11G20150.2"/>
    </source>
</evidence>
<evidence type="ECO:0000259" key="20">
    <source>
        <dbReference type="PROSITE" id="PS51473"/>
    </source>
</evidence>
<feature type="domain" description="Gnk2-homologous" evidence="20">
    <location>
        <begin position="24"/>
        <end position="129"/>
    </location>
</feature>
<dbReference type="GO" id="GO:0005524">
    <property type="term" value="F:ATP binding"/>
    <property type="evidence" value="ECO:0007669"/>
    <property type="project" value="UniProtKB-UniRule"/>
</dbReference>
<dbReference type="Pfam" id="PF00069">
    <property type="entry name" value="Pkinase"/>
    <property type="match status" value="1"/>
</dbReference>
<feature type="domain" description="Gnk2-homologous" evidence="20">
    <location>
        <begin position="138"/>
        <end position="245"/>
    </location>
</feature>
<evidence type="ECO:0000256" key="8">
    <source>
        <dbReference type="ARBA" id="ARBA00022741"/>
    </source>
</evidence>
<dbReference type="GO" id="GO:0004674">
    <property type="term" value="F:protein serine/threonine kinase activity"/>
    <property type="evidence" value="ECO:0007669"/>
    <property type="project" value="UniProtKB-KW"/>
</dbReference>
<evidence type="ECO:0000256" key="2">
    <source>
        <dbReference type="ARBA" id="ARBA00022527"/>
    </source>
</evidence>
<evidence type="ECO:0000313" key="22">
    <source>
        <dbReference type="Proteomes" id="UP000006591"/>
    </source>
</evidence>
<reference evidence="21" key="1">
    <citation type="submission" date="2015-04" db="UniProtKB">
        <authorList>
            <consortium name="EnsemblPlants"/>
        </authorList>
    </citation>
    <scope>IDENTIFICATION</scope>
    <source>
        <strain evidence="21">SL10</strain>
    </source>
</reference>
<evidence type="ECO:0000256" key="12">
    <source>
        <dbReference type="ARBA" id="ARBA00022989"/>
    </source>
</evidence>
<keyword evidence="10" id="KW-0611">Plant defense</keyword>
<keyword evidence="3" id="KW-0597">Phosphoprotein</keyword>
<evidence type="ECO:0000256" key="15">
    <source>
        <dbReference type="ARBA" id="ARBA00023170"/>
    </source>
</evidence>
<evidence type="ECO:0000256" key="18">
    <source>
        <dbReference type="SAM" id="SignalP"/>
    </source>
</evidence>
<dbReference type="eggNOG" id="ENOG502QT06">
    <property type="taxonomic scope" value="Eukaryota"/>
</dbReference>
<keyword evidence="22" id="KW-1185">Reference proteome</keyword>
<keyword evidence="9" id="KW-0418">Kinase</keyword>
<sequence length="621" mass="69187">MEFRLIQSVAIVAVALLVPRTSGEPWVVCREEFGTFTPRSRFFANLQLIAATLPRNASASPDLYATAVDVGAIPEQVSAAALCRGDVSAKSCLSCLTQAFADLPNACSNTKDATIYYDRCMVIYSDIHFLSDDDPRQITDYTVNNNGKVVTELDRYNCLVAALANATADYAAYNSTRLYASGEVDFNKEFPKVYSWAQCRPDLTPARCRSCLAEIMAQEIWSYKDNIGGRTLSVRCSFRVETEPFLNGTILVRLPATTALSGSPPAPPSTTAVGVKTDTTSHENIQSIDSLLLDLSTLRAATDNFAEHKRLGEGGFGVVYKGILHDGQEIAVKRLSQNSRQGIGELKTELLLVAKLNHKNLVRLVGVCLEKHENILVYEYLPNRSLDILLFDTQKNKELHWAMRYNIIDGIARGLQYLHEDSQMKIVHRDLKASNILLDSAYNPKISDFGLAKIYRGDRSHIVTKRIAGTFGYMSPEYAMRGQYSSKSDVFSFGVLVLEIITGRRNYGSYDYEKDTDLINAIWQHWIREKAIELIDPSLSNNSPIDQLLKCIHIGLLCVQENPADRPLMSAVNFMLTSNTVQLPSLSRPGFCTLQEICVDSTESPEPIRSCLSRTRFNPRV</sequence>
<keyword evidence="4" id="KW-0808">Transferase</keyword>
<dbReference type="PANTHER" id="PTHR47973">
    <property type="entry name" value="CYSTEINE-RICH RECEPTOR-LIKE PROTEIN KINASE 3"/>
    <property type="match status" value="1"/>
</dbReference>
<dbReference type="Gene3D" id="3.30.200.20">
    <property type="entry name" value="Phosphorylase Kinase, domain 1"/>
    <property type="match status" value="1"/>
</dbReference>
<keyword evidence="12" id="KW-1133">Transmembrane helix</keyword>
<keyword evidence="14" id="KW-1015">Disulfide bond</keyword>
<dbReference type="InterPro" id="IPR052059">
    <property type="entry name" value="CR_Ser/Thr_kinase"/>
</dbReference>
<dbReference type="Proteomes" id="UP000006591">
    <property type="component" value="Chromosome 11"/>
</dbReference>
<dbReference type="FunFam" id="3.30.200.20:FF:000142">
    <property type="entry name" value="Cysteine-rich receptor-like protein kinase 10"/>
    <property type="match status" value="1"/>
</dbReference>
<dbReference type="Pfam" id="PF01657">
    <property type="entry name" value="Stress-antifung"/>
    <property type="match status" value="2"/>
</dbReference>
<evidence type="ECO:0000256" key="1">
    <source>
        <dbReference type="ARBA" id="ARBA00004167"/>
    </source>
</evidence>
<keyword evidence="8 17" id="KW-0547">Nucleotide-binding</keyword>
<dbReference type="CDD" id="cd14066">
    <property type="entry name" value="STKc_IRAK"/>
    <property type="match status" value="1"/>
</dbReference>
<feature type="signal peptide" evidence="18">
    <location>
        <begin position="1"/>
        <end position="23"/>
    </location>
</feature>
<evidence type="ECO:0000256" key="5">
    <source>
        <dbReference type="ARBA" id="ARBA00022692"/>
    </source>
</evidence>
<dbReference type="InterPro" id="IPR000719">
    <property type="entry name" value="Prot_kinase_dom"/>
</dbReference>
<keyword evidence="11 17" id="KW-0067">ATP-binding</keyword>
<accession>A0A0E0J4F8</accession>
<dbReference type="FunFam" id="1.10.510.10:FF:000129">
    <property type="entry name" value="cysteine-rich receptor-like protein kinase 10"/>
    <property type="match status" value="1"/>
</dbReference>
<dbReference type="SUPFAM" id="SSF56112">
    <property type="entry name" value="Protein kinase-like (PK-like)"/>
    <property type="match status" value="1"/>
</dbReference>
<dbReference type="OMA" id="RICLAQI"/>
<evidence type="ECO:0000256" key="13">
    <source>
        <dbReference type="ARBA" id="ARBA00023136"/>
    </source>
</evidence>
<feature type="chain" id="PRO_5002363861" evidence="18">
    <location>
        <begin position="24"/>
        <end position="621"/>
    </location>
</feature>
<keyword evidence="2" id="KW-0723">Serine/threonine-protein kinase</keyword>
<dbReference type="FunFam" id="3.30.430.20:FF:000002">
    <property type="entry name" value="Cysteine-rich receptor-like protein kinase 10"/>
    <property type="match status" value="1"/>
</dbReference>
<dbReference type="FunFam" id="3.30.430.20:FF:000004">
    <property type="entry name" value="Receptor-like serine-threonine protein kinase"/>
    <property type="match status" value="1"/>
</dbReference>
<keyword evidence="16" id="KW-0325">Glycoprotein</keyword>
<protein>
    <submittedName>
        <fullName evidence="21">Uncharacterized protein</fullName>
    </submittedName>
</protein>
<evidence type="ECO:0000256" key="9">
    <source>
        <dbReference type="ARBA" id="ARBA00022777"/>
    </source>
</evidence>
<dbReference type="PROSITE" id="PS00107">
    <property type="entry name" value="PROTEIN_KINASE_ATP"/>
    <property type="match status" value="1"/>
</dbReference>
<dbReference type="Gramene" id="ONIVA11G20150.2">
    <property type="protein sequence ID" value="ONIVA11G20150.2"/>
    <property type="gene ID" value="ONIVA11G20150"/>
</dbReference>
<keyword evidence="13" id="KW-0472">Membrane</keyword>
<name>A0A0E0J4F8_ORYNI</name>
<feature type="binding site" evidence="17">
    <location>
        <position position="333"/>
    </location>
    <ligand>
        <name>ATP</name>
        <dbReference type="ChEBI" id="CHEBI:30616"/>
    </ligand>
</feature>
<dbReference type="CDD" id="cd23509">
    <property type="entry name" value="Gnk2-like"/>
    <property type="match status" value="2"/>
</dbReference>
<dbReference type="EnsemblPlants" id="ONIVA11G20150.2">
    <property type="protein sequence ID" value="ONIVA11G20150.2"/>
    <property type="gene ID" value="ONIVA11G20150"/>
</dbReference>
<evidence type="ECO:0000256" key="10">
    <source>
        <dbReference type="ARBA" id="ARBA00022821"/>
    </source>
</evidence>
<dbReference type="AlphaFoldDB" id="A0A0E0J4F8"/>
<keyword evidence="6 18" id="KW-0732">Signal</keyword>
<keyword evidence="15" id="KW-0675">Receptor</keyword>
<dbReference type="InterPro" id="IPR017441">
    <property type="entry name" value="Protein_kinase_ATP_BS"/>
</dbReference>
<keyword evidence="7" id="KW-0677">Repeat</keyword>
<evidence type="ECO:0000256" key="17">
    <source>
        <dbReference type="PROSITE-ProRule" id="PRU10141"/>
    </source>
</evidence>
<evidence type="ECO:0000256" key="14">
    <source>
        <dbReference type="ARBA" id="ARBA00023157"/>
    </source>
</evidence>
<evidence type="ECO:0000256" key="6">
    <source>
        <dbReference type="ARBA" id="ARBA00022729"/>
    </source>
</evidence>
<dbReference type="InterPro" id="IPR011009">
    <property type="entry name" value="Kinase-like_dom_sf"/>
</dbReference>
<proteinExistence type="predicted"/>
<dbReference type="Gene3D" id="3.30.430.20">
    <property type="entry name" value="Gnk2 domain, C-X8-C-X2-C motif"/>
    <property type="match status" value="2"/>
</dbReference>
<evidence type="ECO:0000256" key="16">
    <source>
        <dbReference type="ARBA" id="ARBA00023180"/>
    </source>
</evidence>
<dbReference type="InterPro" id="IPR038408">
    <property type="entry name" value="GNK2_sf"/>
</dbReference>
<dbReference type="STRING" id="4536.A0A0E0J4F8"/>